<dbReference type="AlphaFoldDB" id="E2SBH5"/>
<gene>
    <name evidence="1" type="ORF">HMPREF0063_11384</name>
</gene>
<dbReference type="HOGENOM" id="CLU_172312_1_0_11"/>
<dbReference type="eggNOG" id="ENOG502ZP4Q">
    <property type="taxonomic scope" value="Bacteria"/>
</dbReference>
<reference evidence="1" key="1">
    <citation type="submission" date="2010-08" db="EMBL/GenBank/DDBJ databases">
        <authorList>
            <person name="Muzny D."/>
            <person name="Qin X."/>
            <person name="Buhay C."/>
            <person name="Dugan-Rocha S."/>
            <person name="Ding Y."/>
            <person name="Chen G."/>
            <person name="Hawes A."/>
            <person name="Holder M."/>
            <person name="Jhangiani S."/>
            <person name="Johnson A."/>
            <person name="Khan Z."/>
            <person name="Li Z."/>
            <person name="Liu W."/>
            <person name="Liu X."/>
            <person name="Perez L."/>
            <person name="Shen H."/>
            <person name="Wang Q."/>
            <person name="Watt J."/>
            <person name="Xi L."/>
            <person name="Xin Y."/>
            <person name="Zhou J."/>
            <person name="Deng J."/>
            <person name="Jiang H."/>
            <person name="Liu Y."/>
            <person name="Qu J."/>
            <person name="Song X.-Z."/>
            <person name="Zhang L."/>
            <person name="Villasana D."/>
            <person name="Johnson A."/>
            <person name="Liu J."/>
            <person name="Liyanage D."/>
            <person name="Lorensuhewa L."/>
            <person name="Robinson T."/>
            <person name="Song A."/>
            <person name="Song B.-B."/>
            <person name="Dinh H."/>
            <person name="Thornton R."/>
            <person name="Coyle M."/>
            <person name="Francisco L."/>
            <person name="Jackson L."/>
            <person name="Javaid M."/>
            <person name="Korchina V."/>
            <person name="Kovar C."/>
            <person name="Mata R."/>
            <person name="Mathew T."/>
            <person name="Ngo R."/>
            <person name="Nguyen L."/>
            <person name="Nguyen N."/>
            <person name="Okwuonu G."/>
            <person name="Ongeri F."/>
            <person name="Pham C."/>
            <person name="Simmons D."/>
            <person name="Wilczek-Boney K."/>
            <person name="Hale W."/>
            <person name="Jakkamsetti A."/>
            <person name="Pham P."/>
            <person name="Ruth R."/>
            <person name="San Lucas F."/>
            <person name="Warren J."/>
            <person name="Zhang J."/>
            <person name="Zhao Z."/>
            <person name="Zhou C."/>
            <person name="Zhu D."/>
            <person name="Lee S."/>
            <person name="Bess C."/>
            <person name="Blankenburg K."/>
            <person name="Forbes L."/>
            <person name="Fu Q."/>
            <person name="Gubbala S."/>
            <person name="Hirani K."/>
            <person name="Jayaseelan J.C."/>
            <person name="Lara F."/>
            <person name="Munidasa M."/>
            <person name="Palculict T."/>
            <person name="Patil S."/>
            <person name="Pu L.-L."/>
            <person name="Saada N."/>
            <person name="Tang L."/>
            <person name="Weissenberger G."/>
            <person name="Zhu Y."/>
            <person name="Hemphill L."/>
            <person name="Shang Y."/>
            <person name="Youmans B."/>
            <person name="Ayvaz T."/>
            <person name="Ross M."/>
            <person name="Santibanez J."/>
            <person name="Aqrawi P."/>
            <person name="Gross S."/>
            <person name="Joshi V."/>
            <person name="Fowler G."/>
            <person name="Nazareth L."/>
            <person name="Reid J."/>
            <person name="Worley K."/>
            <person name="Petrosino J."/>
            <person name="Highlander S."/>
            <person name="Gibbs R."/>
        </authorList>
    </citation>
    <scope>NUCLEOTIDE SEQUENCE [LARGE SCALE GENOMIC DNA]</scope>
    <source>
        <strain evidence="1">DSM 15272</strain>
    </source>
</reference>
<name>E2SBH5_9ACTN</name>
<keyword evidence="2" id="KW-1185">Reference proteome</keyword>
<dbReference type="STRING" id="585531.HMPREF0063_11384"/>
<protein>
    <recommendedName>
        <fullName evidence="3">WXG100 family type VII secretion target</fullName>
    </recommendedName>
</protein>
<dbReference type="OrthoDB" id="4286217at2"/>
<dbReference type="EMBL" id="ACLF03000004">
    <property type="protein sequence ID" value="EFQ83721.1"/>
    <property type="molecule type" value="Genomic_DNA"/>
</dbReference>
<evidence type="ECO:0000313" key="1">
    <source>
        <dbReference type="EMBL" id="EFQ83721.1"/>
    </source>
</evidence>
<evidence type="ECO:0008006" key="3">
    <source>
        <dbReference type="Google" id="ProtNLM"/>
    </source>
</evidence>
<proteinExistence type="predicted"/>
<evidence type="ECO:0000313" key="2">
    <source>
        <dbReference type="Proteomes" id="UP000003111"/>
    </source>
</evidence>
<organism evidence="1 2">
    <name type="scientific">Aeromicrobium marinum DSM 15272</name>
    <dbReference type="NCBI Taxonomy" id="585531"/>
    <lineage>
        <taxon>Bacteria</taxon>
        <taxon>Bacillati</taxon>
        <taxon>Actinomycetota</taxon>
        <taxon>Actinomycetes</taxon>
        <taxon>Propionibacteriales</taxon>
        <taxon>Nocardioidaceae</taxon>
        <taxon>Aeromicrobium</taxon>
    </lineage>
</organism>
<dbReference type="Proteomes" id="UP000003111">
    <property type="component" value="Unassembled WGS sequence"/>
</dbReference>
<comment type="caution">
    <text evidence="1">The sequence shown here is derived from an EMBL/GenBank/DDBJ whole genome shotgun (WGS) entry which is preliminary data.</text>
</comment>
<dbReference type="RefSeq" id="WP_007078405.1">
    <property type="nucleotide sequence ID" value="NZ_CM001024.1"/>
</dbReference>
<sequence>MADLFIDADVIGRTKSRLTSVTDLLDGPCRAMRDLPRDAVAQARLRDKLGEFGDEWEWGIGKLGEFSGAASDGLGQILEAFSEAEDELKAVLDEAGEQSR</sequence>
<accession>E2SBH5</accession>